<proteinExistence type="predicted"/>
<organism evidence="2 3">
    <name type="scientific">Eumeta variegata</name>
    <name type="common">Bagworm moth</name>
    <name type="synonym">Eumeta japonica</name>
    <dbReference type="NCBI Taxonomy" id="151549"/>
    <lineage>
        <taxon>Eukaryota</taxon>
        <taxon>Metazoa</taxon>
        <taxon>Ecdysozoa</taxon>
        <taxon>Arthropoda</taxon>
        <taxon>Hexapoda</taxon>
        <taxon>Insecta</taxon>
        <taxon>Pterygota</taxon>
        <taxon>Neoptera</taxon>
        <taxon>Endopterygota</taxon>
        <taxon>Lepidoptera</taxon>
        <taxon>Glossata</taxon>
        <taxon>Ditrysia</taxon>
        <taxon>Tineoidea</taxon>
        <taxon>Psychidae</taxon>
        <taxon>Oiketicinae</taxon>
        <taxon>Eumeta</taxon>
    </lineage>
</organism>
<dbReference type="EMBL" id="BGZK01000444">
    <property type="protein sequence ID" value="GBP43940.1"/>
    <property type="molecule type" value="Genomic_DNA"/>
</dbReference>
<dbReference type="Proteomes" id="UP000299102">
    <property type="component" value="Unassembled WGS sequence"/>
</dbReference>
<protein>
    <submittedName>
        <fullName evidence="2">Uncharacterized protein</fullName>
    </submittedName>
</protein>
<evidence type="ECO:0000313" key="3">
    <source>
        <dbReference type="Proteomes" id="UP000299102"/>
    </source>
</evidence>
<feature type="compositionally biased region" description="Polar residues" evidence="1">
    <location>
        <begin position="271"/>
        <end position="283"/>
    </location>
</feature>
<accession>A0A4C1VZB9</accession>
<sequence>MPNKETYHHNRVSECRNLLEVTVIKNHSPRISHVACHCIISITLVYPLFGSISVGSAPLRHGSYVSTRFLYRSGGLVRDEPGADCRAAKTRLRRLLAGARYAPPGKLPDLRAALYVAGAGLPSILFRTQLTVRKCEVPRPLARDRLRIQLLIYLPSLKKDEEAWKTKSGRPLAALTRGNVRTVDKLVRENCEVAYVKLEKEPGGFWVEPDQQRRKSLSATTSLRSRWLHRRRTNRPTGWCRFTTRKYDGDVKETYTMIYLQVANYGRTTAAPKQSDNRSNSRYRQLGETDDRSHESGAFLGAPPPRPAPHATPEQLFF</sequence>
<name>A0A4C1VZB9_EUMVA</name>
<reference evidence="2 3" key="1">
    <citation type="journal article" date="2019" name="Commun. Biol.">
        <title>The bagworm genome reveals a unique fibroin gene that provides high tensile strength.</title>
        <authorList>
            <person name="Kono N."/>
            <person name="Nakamura H."/>
            <person name="Ohtoshi R."/>
            <person name="Tomita M."/>
            <person name="Numata K."/>
            <person name="Arakawa K."/>
        </authorList>
    </citation>
    <scope>NUCLEOTIDE SEQUENCE [LARGE SCALE GENOMIC DNA]</scope>
</reference>
<keyword evidence="3" id="KW-1185">Reference proteome</keyword>
<evidence type="ECO:0000313" key="2">
    <source>
        <dbReference type="EMBL" id="GBP43940.1"/>
    </source>
</evidence>
<feature type="region of interest" description="Disordered" evidence="1">
    <location>
        <begin position="269"/>
        <end position="318"/>
    </location>
</feature>
<feature type="compositionally biased region" description="Basic and acidic residues" evidence="1">
    <location>
        <begin position="285"/>
        <end position="295"/>
    </location>
</feature>
<evidence type="ECO:0000256" key="1">
    <source>
        <dbReference type="SAM" id="MobiDB-lite"/>
    </source>
</evidence>
<dbReference type="AlphaFoldDB" id="A0A4C1VZB9"/>
<gene>
    <name evidence="2" type="ORF">EVAR_41797_1</name>
</gene>
<comment type="caution">
    <text evidence="2">The sequence shown here is derived from an EMBL/GenBank/DDBJ whole genome shotgun (WGS) entry which is preliminary data.</text>
</comment>